<proteinExistence type="predicted"/>
<reference evidence="3" key="4">
    <citation type="submission" date="2024-02" db="EMBL/GenBank/DDBJ databases">
        <title>Comparative genomics of Cryptococcus and Kwoniella reveals pathogenesis evolution and contrasting modes of karyotype evolution via chromosome fusion or intercentromeric recombination.</title>
        <authorList>
            <person name="Coelho M.A."/>
            <person name="David-Palma M."/>
            <person name="Shea T."/>
            <person name="Bowers K."/>
            <person name="McGinley-Smith S."/>
            <person name="Mohammad A.W."/>
            <person name="Gnirke A."/>
            <person name="Yurkov A.M."/>
            <person name="Nowrousian M."/>
            <person name="Sun S."/>
            <person name="Cuomo C.A."/>
            <person name="Heitman J."/>
        </authorList>
    </citation>
    <scope>NUCLEOTIDE SEQUENCE</scope>
    <source>
        <strain evidence="3">CBS 10737</strain>
    </source>
</reference>
<dbReference type="Proteomes" id="UP000094020">
    <property type="component" value="Chromosome 3"/>
</dbReference>
<dbReference type="AlphaFoldDB" id="A0A1B9I5I1"/>
<evidence type="ECO:0000259" key="1">
    <source>
        <dbReference type="Pfam" id="PF12937"/>
    </source>
</evidence>
<accession>A0A1B9I5I1</accession>
<evidence type="ECO:0000313" key="4">
    <source>
        <dbReference type="Proteomes" id="UP000094020"/>
    </source>
</evidence>
<name>A0A1B9I5I1_9TREE</name>
<gene>
    <name evidence="2" type="ORF">I206_02833</name>
    <name evidence="3" type="ORF">I206_102482</name>
</gene>
<dbReference type="InterPro" id="IPR001810">
    <property type="entry name" value="F-box_dom"/>
</dbReference>
<sequence length="585" mass="66419">MSPSIHPACDPLSTLGPSLFLQILSQLPLESLQTCYSVSKSWNELISSSPTTLYKPLAYSIGLEPPQLSKLEKIDKNTAKSSAWLNPRQDQSKPITSDTLHWKNVVKEQVIMQNNWKRGRAKGKWIYPRTNTAWRIKIDEEEGTIISTTRLIGVSVSDFETSEPLFEYKEVGGYAHLEFVKGYAIFNSNNDRSFEVHITPSALSRLSTERRSKLPPSNQSITHNKGYSFTNGKRYVPVPTISNEIPPRGHLTYYKSLTPRTECFAFRARIDRQYTPEERLVFGTSSTEEAYIYDLQSESDQEMENFIYEPEDRGPPNYIEFDDNYLYICQQFSVNVYSRNTKRKLLTFPPLFTAPFDAASAIYTCYDTSKVTKKIKPKAKDDILVGEIEIQGKWIDDLGFDAVMMASGQGRIAGRKFSAIHYTSNDLFAITRSGTIYALRNYHEIFSIQNPEERDKAVNANSLAIVLRECLLQLSTYGENVVITSSSSVFLLHTESLPKPPYNIGISQNPRMNIKLIKLLDIIQKGMVQCSCLQMDSKRIYIVYWALGEAEAGGHEDYEGNKILPPEQAINAHGLCVKVWDFSVE</sequence>
<reference evidence="2" key="1">
    <citation type="submission" date="2013-07" db="EMBL/GenBank/DDBJ databases">
        <title>The Genome Sequence of Cryptococcus pinus CBS10737.</title>
        <authorList>
            <consortium name="The Broad Institute Genome Sequencing Platform"/>
            <person name="Cuomo C."/>
            <person name="Litvintseva A."/>
            <person name="Chen Y."/>
            <person name="Heitman J."/>
            <person name="Sun S."/>
            <person name="Springer D."/>
            <person name="Dromer F."/>
            <person name="Young S.K."/>
            <person name="Zeng Q."/>
            <person name="Gargeya S."/>
            <person name="Fitzgerald M."/>
            <person name="Abouelleil A."/>
            <person name="Alvarado L."/>
            <person name="Berlin A.M."/>
            <person name="Chapman S.B."/>
            <person name="Dewar J."/>
            <person name="Goldberg J."/>
            <person name="Griggs A."/>
            <person name="Gujja S."/>
            <person name="Hansen M."/>
            <person name="Howarth C."/>
            <person name="Imamovic A."/>
            <person name="Larimer J."/>
            <person name="McCowan C."/>
            <person name="Murphy C."/>
            <person name="Pearson M."/>
            <person name="Priest M."/>
            <person name="Roberts A."/>
            <person name="Saif S."/>
            <person name="Shea T."/>
            <person name="Sykes S."/>
            <person name="Wortman J."/>
            <person name="Nusbaum C."/>
            <person name="Birren B."/>
        </authorList>
    </citation>
    <scope>NUCLEOTIDE SEQUENCE [LARGE SCALE GENOMIC DNA]</scope>
    <source>
        <strain evidence="2">CBS 10737</strain>
    </source>
</reference>
<keyword evidence="4" id="KW-1185">Reference proteome</keyword>
<dbReference type="KEGG" id="kpin:30171202"/>
<dbReference type="RefSeq" id="XP_019011996.1">
    <property type="nucleotide sequence ID" value="XM_019154593.1"/>
</dbReference>
<dbReference type="STRING" id="1296096.A0A1B9I5I1"/>
<reference evidence="3" key="2">
    <citation type="submission" date="2013-07" db="EMBL/GenBank/DDBJ databases">
        <authorList>
            <consortium name="The Broad Institute Genome Sequencing Platform"/>
            <person name="Cuomo C."/>
            <person name="Litvintseva A."/>
            <person name="Chen Y."/>
            <person name="Heitman J."/>
            <person name="Sun S."/>
            <person name="Springer D."/>
            <person name="Dromer F."/>
            <person name="Young S.K."/>
            <person name="Zeng Q."/>
            <person name="Gargeya S."/>
            <person name="Fitzgerald M."/>
            <person name="Abouelleil A."/>
            <person name="Alvarado L."/>
            <person name="Berlin A.M."/>
            <person name="Chapman S.B."/>
            <person name="Dewar J."/>
            <person name="Goldberg J."/>
            <person name="Griggs A."/>
            <person name="Gujja S."/>
            <person name="Hansen M."/>
            <person name="Howarth C."/>
            <person name="Imamovic A."/>
            <person name="Larimer J."/>
            <person name="McCowan C."/>
            <person name="Murphy C."/>
            <person name="Pearson M."/>
            <person name="Priest M."/>
            <person name="Roberts A."/>
            <person name="Saif S."/>
            <person name="Shea T."/>
            <person name="Sykes S."/>
            <person name="Wortman J."/>
            <person name="Nusbaum C."/>
            <person name="Birren B."/>
        </authorList>
    </citation>
    <scope>NUCLEOTIDE SEQUENCE</scope>
    <source>
        <strain evidence="3">CBS 10737</strain>
    </source>
</reference>
<organism evidence="2">
    <name type="scientific">Kwoniella pini CBS 10737</name>
    <dbReference type="NCBI Taxonomy" id="1296096"/>
    <lineage>
        <taxon>Eukaryota</taxon>
        <taxon>Fungi</taxon>
        <taxon>Dikarya</taxon>
        <taxon>Basidiomycota</taxon>
        <taxon>Agaricomycotina</taxon>
        <taxon>Tremellomycetes</taxon>
        <taxon>Tremellales</taxon>
        <taxon>Cryptococcaceae</taxon>
        <taxon>Kwoniella</taxon>
    </lineage>
</organism>
<dbReference type="InterPro" id="IPR036047">
    <property type="entry name" value="F-box-like_dom_sf"/>
</dbReference>
<feature type="domain" description="F-box" evidence="1">
    <location>
        <begin position="18"/>
        <end position="49"/>
    </location>
</feature>
<reference evidence="2" key="3">
    <citation type="submission" date="2016-07" db="EMBL/GenBank/DDBJ databases">
        <title>Evolution of pathogenesis and genome organization in the Tremellales.</title>
        <authorList>
            <person name="Cuomo C."/>
            <person name="Litvintseva A."/>
            <person name="Heitman J."/>
            <person name="Chen Y."/>
            <person name="Sun S."/>
            <person name="Springer D."/>
            <person name="Dromer F."/>
            <person name="Young S."/>
            <person name="Zeng Q."/>
            <person name="Chapman S."/>
            <person name="Gujja S."/>
            <person name="Saif S."/>
            <person name="Birren B."/>
        </authorList>
    </citation>
    <scope>NUCLEOTIDE SEQUENCE</scope>
    <source>
        <strain evidence="2">CBS 10737</strain>
    </source>
</reference>
<dbReference type="GeneID" id="30171202"/>
<dbReference type="OrthoDB" id="550575at2759"/>
<dbReference type="SUPFAM" id="SSF81383">
    <property type="entry name" value="F-box domain"/>
    <property type="match status" value="1"/>
</dbReference>
<dbReference type="EMBL" id="CP144521">
    <property type="protein sequence ID" value="WWC68553.1"/>
    <property type="molecule type" value="Genomic_DNA"/>
</dbReference>
<evidence type="ECO:0000313" key="3">
    <source>
        <dbReference type="EMBL" id="WWC68553.1"/>
    </source>
</evidence>
<evidence type="ECO:0000313" key="2">
    <source>
        <dbReference type="EMBL" id="OCF50777.1"/>
    </source>
</evidence>
<dbReference type="Pfam" id="PF12937">
    <property type="entry name" value="F-box-like"/>
    <property type="match status" value="1"/>
</dbReference>
<protein>
    <recommendedName>
        <fullName evidence="1">F-box domain-containing protein</fullName>
    </recommendedName>
</protein>
<dbReference type="Gene3D" id="1.20.1280.50">
    <property type="match status" value="1"/>
</dbReference>
<dbReference type="EMBL" id="KI894009">
    <property type="protein sequence ID" value="OCF50777.1"/>
    <property type="molecule type" value="Genomic_DNA"/>
</dbReference>